<dbReference type="SMR" id="A0A482XNI0"/>
<proteinExistence type="predicted"/>
<feature type="compositionally biased region" description="Basic and acidic residues" evidence="1">
    <location>
        <begin position="24"/>
        <end position="41"/>
    </location>
</feature>
<evidence type="ECO:0000313" key="3">
    <source>
        <dbReference type="Proteomes" id="UP000291343"/>
    </source>
</evidence>
<organism evidence="2 3">
    <name type="scientific">Laodelphax striatellus</name>
    <name type="common">Small brown planthopper</name>
    <name type="synonym">Delphax striatella</name>
    <dbReference type="NCBI Taxonomy" id="195883"/>
    <lineage>
        <taxon>Eukaryota</taxon>
        <taxon>Metazoa</taxon>
        <taxon>Ecdysozoa</taxon>
        <taxon>Arthropoda</taxon>
        <taxon>Hexapoda</taxon>
        <taxon>Insecta</taxon>
        <taxon>Pterygota</taxon>
        <taxon>Neoptera</taxon>
        <taxon>Paraneoptera</taxon>
        <taxon>Hemiptera</taxon>
        <taxon>Auchenorrhyncha</taxon>
        <taxon>Fulgoroidea</taxon>
        <taxon>Delphacidae</taxon>
        <taxon>Criomorphinae</taxon>
        <taxon>Laodelphax</taxon>
    </lineage>
</organism>
<evidence type="ECO:0000256" key="1">
    <source>
        <dbReference type="SAM" id="MobiDB-lite"/>
    </source>
</evidence>
<gene>
    <name evidence="2" type="ORF">LSTR_LSTR007390</name>
</gene>
<sequence length="111" mass="12523">MSWKECRQVGRKRKWKRSTRMSRQSKDRDEGETKEGRKESDAVVDGVGGKGSSGSHMGAMRCDSSSVRCPGPSRFVSSEKLTLLFGCVFAGALQERRGRRKKSRRRNDQVV</sequence>
<dbReference type="Proteomes" id="UP000291343">
    <property type="component" value="Unassembled WGS sequence"/>
</dbReference>
<name>A0A482XNI0_LAOST</name>
<feature type="region of interest" description="Disordered" evidence="1">
    <location>
        <begin position="1"/>
        <end position="68"/>
    </location>
</feature>
<accession>A0A482XNI0</accession>
<dbReference type="AlphaFoldDB" id="A0A482XNI0"/>
<feature type="compositionally biased region" description="Basic residues" evidence="1">
    <location>
        <begin position="9"/>
        <end position="20"/>
    </location>
</feature>
<comment type="caution">
    <text evidence="2">The sequence shown here is derived from an EMBL/GenBank/DDBJ whole genome shotgun (WGS) entry which is preliminary data.</text>
</comment>
<dbReference type="EMBL" id="QKKF02004189">
    <property type="protein sequence ID" value="RZF47463.1"/>
    <property type="molecule type" value="Genomic_DNA"/>
</dbReference>
<reference evidence="2 3" key="1">
    <citation type="journal article" date="2017" name="Gigascience">
        <title>Genome sequence of the small brown planthopper, Laodelphax striatellus.</title>
        <authorList>
            <person name="Zhu J."/>
            <person name="Jiang F."/>
            <person name="Wang X."/>
            <person name="Yang P."/>
            <person name="Bao Y."/>
            <person name="Zhao W."/>
            <person name="Wang W."/>
            <person name="Lu H."/>
            <person name="Wang Q."/>
            <person name="Cui N."/>
            <person name="Li J."/>
            <person name="Chen X."/>
            <person name="Luo L."/>
            <person name="Yu J."/>
            <person name="Kang L."/>
            <person name="Cui F."/>
        </authorList>
    </citation>
    <scope>NUCLEOTIDE SEQUENCE [LARGE SCALE GENOMIC DNA]</scope>
    <source>
        <strain evidence="2">Lst14</strain>
    </source>
</reference>
<keyword evidence="3" id="KW-1185">Reference proteome</keyword>
<protein>
    <submittedName>
        <fullName evidence="2">Uncharacterized protein</fullName>
    </submittedName>
</protein>
<dbReference type="InParanoid" id="A0A482XNI0"/>
<evidence type="ECO:0000313" key="2">
    <source>
        <dbReference type="EMBL" id="RZF47463.1"/>
    </source>
</evidence>